<feature type="region of interest" description="Disordered" evidence="1">
    <location>
        <begin position="1"/>
        <end position="22"/>
    </location>
</feature>
<protein>
    <submittedName>
        <fullName evidence="2">Uncharacterized protein</fullName>
    </submittedName>
</protein>
<evidence type="ECO:0000313" key="2">
    <source>
        <dbReference type="EMBL" id="JAD56470.1"/>
    </source>
</evidence>
<proteinExistence type="predicted"/>
<dbReference type="AlphaFoldDB" id="A0A0A9B5L1"/>
<evidence type="ECO:0000256" key="1">
    <source>
        <dbReference type="SAM" id="MobiDB-lite"/>
    </source>
</evidence>
<sequence>MNFSSTVCTCDEDGSRSDKPHPIRSPHLALICNPALTMITDATTPGSFYNQNRVYTSF</sequence>
<dbReference type="EMBL" id="GBRH01241425">
    <property type="protein sequence ID" value="JAD56470.1"/>
    <property type="molecule type" value="Transcribed_RNA"/>
</dbReference>
<name>A0A0A9B5L1_ARUDO</name>
<accession>A0A0A9B5L1</accession>
<reference evidence="2" key="2">
    <citation type="journal article" date="2015" name="Data Brief">
        <title>Shoot transcriptome of the giant reed, Arundo donax.</title>
        <authorList>
            <person name="Barrero R.A."/>
            <person name="Guerrero F.D."/>
            <person name="Moolhuijzen P."/>
            <person name="Goolsby J.A."/>
            <person name="Tidwell J."/>
            <person name="Bellgard S.E."/>
            <person name="Bellgard M.I."/>
        </authorList>
    </citation>
    <scope>NUCLEOTIDE SEQUENCE</scope>
    <source>
        <tissue evidence="2">Shoot tissue taken approximately 20 cm above the soil surface</tissue>
    </source>
</reference>
<organism evidence="2">
    <name type="scientific">Arundo donax</name>
    <name type="common">Giant reed</name>
    <name type="synonym">Donax arundinaceus</name>
    <dbReference type="NCBI Taxonomy" id="35708"/>
    <lineage>
        <taxon>Eukaryota</taxon>
        <taxon>Viridiplantae</taxon>
        <taxon>Streptophyta</taxon>
        <taxon>Embryophyta</taxon>
        <taxon>Tracheophyta</taxon>
        <taxon>Spermatophyta</taxon>
        <taxon>Magnoliopsida</taxon>
        <taxon>Liliopsida</taxon>
        <taxon>Poales</taxon>
        <taxon>Poaceae</taxon>
        <taxon>PACMAD clade</taxon>
        <taxon>Arundinoideae</taxon>
        <taxon>Arundineae</taxon>
        <taxon>Arundo</taxon>
    </lineage>
</organism>
<reference evidence="2" key="1">
    <citation type="submission" date="2014-09" db="EMBL/GenBank/DDBJ databases">
        <authorList>
            <person name="Magalhaes I.L.F."/>
            <person name="Oliveira U."/>
            <person name="Santos F.R."/>
            <person name="Vidigal T.H.D.A."/>
            <person name="Brescovit A.D."/>
            <person name="Santos A.J."/>
        </authorList>
    </citation>
    <scope>NUCLEOTIDE SEQUENCE</scope>
    <source>
        <tissue evidence="2">Shoot tissue taken approximately 20 cm above the soil surface</tissue>
    </source>
</reference>